<keyword evidence="3 5" id="KW-1133">Transmembrane helix</keyword>
<evidence type="ECO:0000256" key="4">
    <source>
        <dbReference type="ARBA" id="ARBA00023136"/>
    </source>
</evidence>
<dbReference type="GO" id="GO:0005886">
    <property type="term" value="C:plasma membrane"/>
    <property type="evidence" value="ECO:0007669"/>
    <property type="project" value="UniProtKB-SubCell"/>
</dbReference>
<gene>
    <name evidence="7" type="ORF">EBM89_12000</name>
</gene>
<reference evidence="7 8" key="1">
    <citation type="submission" date="2018-10" db="EMBL/GenBank/DDBJ databases">
        <title>Isolation, diversity and antifungal activity of actinobacteria from wheat.</title>
        <authorList>
            <person name="Han C."/>
        </authorList>
    </citation>
    <scope>NUCLEOTIDE SEQUENCE [LARGE SCALE GENOMIC DNA]</scope>
    <source>
        <strain evidence="7 8">NEAU-YY56</strain>
    </source>
</reference>
<feature type="transmembrane region" description="Helical" evidence="5">
    <location>
        <begin position="131"/>
        <end position="154"/>
    </location>
</feature>
<feature type="transmembrane region" description="Helical" evidence="5">
    <location>
        <begin position="237"/>
        <end position="255"/>
    </location>
</feature>
<name>A0A3M2JFI2_9CELL</name>
<feature type="transmembrane region" description="Helical" evidence="5">
    <location>
        <begin position="44"/>
        <end position="62"/>
    </location>
</feature>
<dbReference type="OrthoDB" id="4021502at2"/>
<sequence length="395" mass="39731">MGHRIGRARASVLAASLVGGSADVLDFLLPLWAGVELRASPAQVGALVALELAVSVLTRPLAGWLADTRERTRVAAVGALLYGLGCLGYAVAPGLALAWVAAAATGAGGALLWVSVRAVTAERLAGDDAAFARLFSAVALASWVTWVPAMVLLPAVGYRGLFACFGVVCLVGAGLLVVPVALPGAGPVVPGGRVRDDVRRFWPLLAVVALTGAAESGVGLLLLLHLQGAFDLEVVEIALVFLPGGIALTVLPGPLHRLTRRWGRRPVYAVALCGSAVFAASLAAAPGPLVIAGAWVLTSAAWAALTPIHEAAVAELSATSRTGRGMSLLSNAALAGGAVGSASAGALYGATSWAVVCVTLAAVLLVGAAAGPWALRRIGLRDRPSPVPVAGDPAR</sequence>
<dbReference type="Proteomes" id="UP000269289">
    <property type="component" value="Unassembled WGS sequence"/>
</dbReference>
<comment type="caution">
    <text evidence="7">The sequence shown here is derived from an EMBL/GenBank/DDBJ whole genome shotgun (WGS) entry which is preliminary data.</text>
</comment>
<organism evidence="7 8">
    <name type="scientific">Cellulomonas triticagri</name>
    <dbReference type="NCBI Taxonomy" id="2483352"/>
    <lineage>
        <taxon>Bacteria</taxon>
        <taxon>Bacillati</taxon>
        <taxon>Actinomycetota</taxon>
        <taxon>Actinomycetes</taxon>
        <taxon>Micrococcales</taxon>
        <taxon>Cellulomonadaceae</taxon>
        <taxon>Cellulomonas</taxon>
    </lineage>
</organism>
<comment type="subcellular location">
    <subcellularLocation>
        <location evidence="1">Cell membrane</location>
        <topology evidence="1">Multi-pass membrane protein</topology>
    </subcellularLocation>
</comment>
<feature type="transmembrane region" description="Helical" evidence="5">
    <location>
        <begin position="74"/>
        <end position="92"/>
    </location>
</feature>
<feature type="transmembrane region" description="Helical" evidence="5">
    <location>
        <begin position="328"/>
        <end position="347"/>
    </location>
</feature>
<evidence type="ECO:0000256" key="5">
    <source>
        <dbReference type="SAM" id="Phobius"/>
    </source>
</evidence>
<dbReference type="InterPro" id="IPR020846">
    <property type="entry name" value="MFS_dom"/>
</dbReference>
<evidence type="ECO:0000313" key="7">
    <source>
        <dbReference type="EMBL" id="RMI09058.1"/>
    </source>
</evidence>
<dbReference type="PROSITE" id="PS50850">
    <property type="entry name" value="MFS"/>
    <property type="match status" value="1"/>
</dbReference>
<evidence type="ECO:0000256" key="1">
    <source>
        <dbReference type="ARBA" id="ARBA00004651"/>
    </source>
</evidence>
<dbReference type="PANTHER" id="PTHR23531:SF1">
    <property type="entry name" value="QUINOLENE RESISTANCE PROTEIN NORA"/>
    <property type="match status" value="1"/>
</dbReference>
<evidence type="ECO:0000259" key="6">
    <source>
        <dbReference type="PROSITE" id="PS50850"/>
    </source>
</evidence>
<keyword evidence="4 5" id="KW-0472">Membrane</keyword>
<evidence type="ECO:0000256" key="2">
    <source>
        <dbReference type="ARBA" id="ARBA00022692"/>
    </source>
</evidence>
<dbReference type="AlphaFoldDB" id="A0A3M2JFI2"/>
<evidence type="ECO:0000313" key="8">
    <source>
        <dbReference type="Proteomes" id="UP000269289"/>
    </source>
</evidence>
<protein>
    <submittedName>
        <fullName evidence="7">MFS transporter</fullName>
    </submittedName>
</protein>
<feature type="domain" description="Major facilitator superfamily (MFS) profile" evidence="6">
    <location>
        <begin position="201"/>
        <end position="395"/>
    </location>
</feature>
<dbReference type="InterPro" id="IPR036259">
    <property type="entry name" value="MFS_trans_sf"/>
</dbReference>
<evidence type="ECO:0000256" key="3">
    <source>
        <dbReference type="ARBA" id="ARBA00022989"/>
    </source>
</evidence>
<keyword evidence="2 5" id="KW-0812">Transmembrane</keyword>
<dbReference type="SUPFAM" id="SSF103473">
    <property type="entry name" value="MFS general substrate transporter"/>
    <property type="match status" value="1"/>
</dbReference>
<dbReference type="Pfam" id="PF07690">
    <property type="entry name" value="MFS_1"/>
    <property type="match status" value="1"/>
</dbReference>
<feature type="transmembrane region" description="Helical" evidence="5">
    <location>
        <begin position="12"/>
        <end position="32"/>
    </location>
</feature>
<accession>A0A3M2JFI2</accession>
<dbReference type="RefSeq" id="WP_122149658.1">
    <property type="nucleotide sequence ID" value="NZ_RFFI01000062.1"/>
</dbReference>
<feature type="transmembrane region" description="Helical" evidence="5">
    <location>
        <begin position="353"/>
        <end position="375"/>
    </location>
</feature>
<dbReference type="InterPro" id="IPR011701">
    <property type="entry name" value="MFS"/>
</dbReference>
<dbReference type="EMBL" id="RFFI01000062">
    <property type="protein sequence ID" value="RMI09058.1"/>
    <property type="molecule type" value="Genomic_DNA"/>
</dbReference>
<dbReference type="InterPro" id="IPR052714">
    <property type="entry name" value="MFS_Exporter"/>
</dbReference>
<dbReference type="PANTHER" id="PTHR23531">
    <property type="entry name" value="QUINOLENE RESISTANCE PROTEIN NORA"/>
    <property type="match status" value="1"/>
</dbReference>
<feature type="transmembrane region" description="Helical" evidence="5">
    <location>
        <begin position="160"/>
        <end position="182"/>
    </location>
</feature>
<feature type="transmembrane region" description="Helical" evidence="5">
    <location>
        <begin position="267"/>
        <end position="284"/>
    </location>
</feature>
<dbReference type="GO" id="GO:0022857">
    <property type="term" value="F:transmembrane transporter activity"/>
    <property type="evidence" value="ECO:0007669"/>
    <property type="project" value="InterPro"/>
</dbReference>
<feature type="transmembrane region" description="Helical" evidence="5">
    <location>
        <begin position="202"/>
        <end position="225"/>
    </location>
</feature>
<keyword evidence="8" id="KW-1185">Reference proteome</keyword>
<feature type="transmembrane region" description="Helical" evidence="5">
    <location>
        <begin position="98"/>
        <end position="119"/>
    </location>
</feature>
<feature type="transmembrane region" description="Helical" evidence="5">
    <location>
        <begin position="290"/>
        <end position="308"/>
    </location>
</feature>
<dbReference type="Gene3D" id="1.20.1250.20">
    <property type="entry name" value="MFS general substrate transporter like domains"/>
    <property type="match status" value="2"/>
</dbReference>
<proteinExistence type="predicted"/>